<dbReference type="CDD" id="cd03524">
    <property type="entry name" value="RPA2_OBF_family"/>
    <property type="match status" value="1"/>
</dbReference>
<dbReference type="InterPro" id="IPR012340">
    <property type="entry name" value="NA-bd_OB-fold"/>
</dbReference>
<accession>A0A0K2SV87</accession>
<dbReference type="SUPFAM" id="SSF50249">
    <property type="entry name" value="Nucleic acid-binding proteins"/>
    <property type="match status" value="1"/>
</dbReference>
<dbReference type="Gene3D" id="2.40.50.140">
    <property type="entry name" value="Nucleic acid-binding proteins"/>
    <property type="match status" value="1"/>
</dbReference>
<dbReference type="EMBL" id="HACA01000204">
    <property type="protein sequence ID" value="CDW17565.1"/>
    <property type="molecule type" value="Transcribed_RNA"/>
</dbReference>
<dbReference type="AlphaFoldDB" id="A0A0K2SV87"/>
<proteinExistence type="predicted"/>
<dbReference type="EMBL" id="HACA01000203">
    <property type="protein sequence ID" value="CDW17564.1"/>
    <property type="molecule type" value="Transcribed_RNA"/>
</dbReference>
<organism evidence="1">
    <name type="scientific">Lepeophtheirus salmonis</name>
    <name type="common">Salmon louse</name>
    <name type="synonym">Caligus salmonis</name>
    <dbReference type="NCBI Taxonomy" id="72036"/>
    <lineage>
        <taxon>Eukaryota</taxon>
        <taxon>Metazoa</taxon>
        <taxon>Ecdysozoa</taxon>
        <taxon>Arthropoda</taxon>
        <taxon>Crustacea</taxon>
        <taxon>Multicrustacea</taxon>
        <taxon>Hexanauplia</taxon>
        <taxon>Copepoda</taxon>
        <taxon>Siphonostomatoida</taxon>
        <taxon>Caligidae</taxon>
        <taxon>Lepeophtheirus</taxon>
    </lineage>
</organism>
<reference evidence="1" key="1">
    <citation type="submission" date="2014-05" db="EMBL/GenBank/DDBJ databases">
        <authorList>
            <person name="Chronopoulou M."/>
        </authorList>
    </citation>
    <scope>NUCLEOTIDE SEQUENCE</scope>
    <source>
        <tissue evidence="1">Whole organism</tissue>
    </source>
</reference>
<name>A0A0K2SV87_LEPSM</name>
<sequence length="137" mass="15720">MSYEDCLISRIQNSMHLVNPSFGNKLVRVVGLIVSQRRNRSEKNISFYIDDGTGVMSVSYQPHEILPSLTKTKSLNYPSKFNDLLSFAHNPTQNGQSIEAIGHVVKFNDELFLRALRIRLVSKNEEIFRSITMFKEI</sequence>
<protein>
    <recommendedName>
        <fullName evidence="2">OB domain-containing protein</fullName>
    </recommendedName>
</protein>
<evidence type="ECO:0008006" key="2">
    <source>
        <dbReference type="Google" id="ProtNLM"/>
    </source>
</evidence>
<evidence type="ECO:0000313" key="1">
    <source>
        <dbReference type="EMBL" id="CDW17564.1"/>
    </source>
</evidence>